<evidence type="ECO:0000313" key="2">
    <source>
        <dbReference type="EMBL" id="MBA0752418.1"/>
    </source>
</evidence>
<reference evidence="2 3" key="1">
    <citation type="journal article" date="2019" name="Genome Biol. Evol.">
        <title>Insights into the evolution of the New World diploid cottons (Gossypium, subgenus Houzingenia) based on genome sequencing.</title>
        <authorList>
            <person name="Grover C.E."/>
            <person name="Arick M.A. 2nd"/>
            <person name="Thrash A."/>
            <person name="Conover J.L."/>
            <person name="Sanders W.S."/>
            <person name="Peterson D.G."/>
            <person name="Frelichowski J.E."/>
            <person name="Scheffler J.A."/>
            <person name="Scheffler B.E."/>
            <person name="Wendel J.F."/>
        </authorList>
    </citation>
    <scope>NUCLEOTIDE SEQUENCE [LARGE SCALE GENOMIC DNA]</scope>
    <source>
        <strain evidence="2">5</strain>
        <tissue evidence="2">Leaf</tissue>
    </source>
</reference>
<gene>
    <name evidence="2" type="ORF">Gogos_001256</name>
</gene>
<name>A0A7J9CVN8_GOSGO</name>
<organism evidence="2 3">
    <name type="scientific">Gossypium gossypioides</name>
    <name type="common">Mexican cotton</name>
    <name type="synonym">Selera gossypioides</name>
    <dbReference type="NCBI Taxonomy" id="34282"/>
    <lineage>
        <taxon>Eukaryota</taxon>
        <taxon>Viridiplantae</taxon>
        <taxon>Streptophyta</taxon>
        <taxon>Embryophyta</taxon>
        <taxon>Tracheophyta</taxon>
        <taxon>Spermatophyta</taxon>
        <taxon>Magnoliopsida</taxon>
        <taxon>eudicotyledons</taxon>
        <taxon>Gunneridae</taxon>
        <taxon>Pentapetalae</taxon>
        <taxon>rosids</taxon>
        <taxon>malvids</taxon>
        <taxon>Malvales</taxon>
        <taxon>Malvaceae</taxon>
        <taxon>Malvoideae</taxon>
        <taxon>Gossypium</taxon>
    </lineage>
</organism>
<feature type="transmembrane region" description="Helical" evidence="1">
    <location>
        <begin position="24"/>
        <end position="45"/>
    </location>
</feature>
<keyword evidence="3" id="KW-1185">Reference proteome</keyword>
<proteinExistence type="predicted"/>
<keyword evidence="1" id="KW-1133">Transmembrane helix</keyword>
<dbReference type="AlphaFoldDB" id="A0A7J9CVN8"/>
<protein>
    <submittedName>
        <fullName evidence="2">Uncharacterized protein</fullName>
    </submittedName>
</protein>
<keyword evidence="1" id="KW-0812">Transmembrane</keyword>
<evidence type="ECO:0000256" key="1">
    <source>
        <dbReference type="SAM" id="Phobius"/>
    </source>
</evidence>
<evidence type="ECO:0000313" key="3">
    <source>
        <dbReference type="Proteomes" id="UP000593579"/>
    </source>
</evidence>
<keyword evidence="1" id="KW-0472">Membrane</keyword>
<comment type="caution">
    <text evidence="2">The sequence shown here is derived from an EMBL/GenBank/DDBJ whole genome shotgun (WGS) entry which is preliminary data.</text>
</comment>
<sequence length="53" mass="6289">MIYAKRIDNSSVDMFHVTIIDWQIVWLKLSIVSLIDCRCLMLYLLMLNPSLKM</sequence>
<accession>A0A7J9CVN8</accession>
<dbReference type="EMBL" id="JABEZY010000013">
    <property type="protein sequence ID" value="MBA0752418.1"/>
    <property type="molecule type" value="Genomic_DNA"/>
</dbReference>
<feature type="non-terminal residue" evidence="2">
    <location>
        <position position="53"/>
    </location>
</feature>
<dbReference type="Proteomes" id="UP000593579">
    <property type="component" value="Unassembled WGS sequence"/>
</dbReference>